<evidence type="ECO:0000259" key="5">
    <source>
        <dbReference type="Pfam" id="PF17101"/>
    </source>
</evidence>
<evidence type="ECO:0000313" key="7">
    <source>
        <dbReference type="Proteomes" id="UP000285859"/>
    </source>
</evidence>
<dbReference type="EMBL" id="SAXH01000001">
    <property type="protein sequence ID" value="RWR49617.1"/>
    <property type="molecule type" value="Genomic_DNA"/>
</dbReference>
<keyword evidence="2" id="KW-0808">Transferase</keyword>
<comment type="similarity">
    <text evidence="1">Belongs to the stealth family.</text>
</comment>
<evidence type="ECO:0000256" key="2">
    <source>
        <dbReference type="ARBA" id="ARBA00022679"/>
    </source>
</evidence>
<evidence type="ECO:0000313" key="6">
    <source>
        <dbReference type="EMBL" id="RWR49617.1"/>
    </source>
</evidence>
<sequence>MSEIDFVITWVDPSDTHWYSEKQKYSYEYKLDMNSEARYRDWGFLKYWFRSVEKNAPWVNKVYFITEGHVPKWLNIDYEKIIVVKHADYIPEKFLPTFNSNTIELNLNRIETLSNSFVNFNDDMFINSPVEPKDFFENGLPKDSGVFSPIVPKRGSISSIALNNIEIINEYFNSRFVIKKNFFKFFNLKYGKHLVKNLCILPWRNVLGFYDNHIPISYDKKFYNMLWAKESKTFENTTLNKFRTKEDVSHWVIRYWQLCEGHFIPRSTKFGKYYDIFKDIDKICDDIKNNSHKVICINDGDGVINFNDLKNRLLEVFEMKYDEKSKFER</sequence>
<evidence type="ECO:0000259" key="4">
    <source>
        <dbReference type="Pfam" id="PF11380"/>
    </source>
</evidence>
<comment type="caution">
    <text evidence="6">The sequence shown here is derived from an EMBL/GenBank/DDBJ whole genome shotgun (WGS) entry which is preliminary data.</text>
</comment>
<proteinExistence type="inferred from homology"/>
<protein>
    <submittedName>
        <fullName evidence="6">Capsule biosynthesis protein CapG</fullName>
    </submittedName>
</protein>
<dbReference type="Pfam" id="PF11380">
    <property type="entry name" value="Stealth_CR2"/>
    <property type="match status" value="1"/>
</dbReference>
<evidence type="ECO:0000256" key="3">
    <source>
        <dbReference type="ARBA" id="ARBA00023169"/>
    </source>
</evidence>
<dbReference type="Pfam" id="PF17101">
    <property type="entry name" value="Stealth_CR1"/>
    <property type="match status" value="1"/>
</dbReference>
<dbReference type="Proteomes" id="UP000285859">
    <property type="component" value="Unassembled WGS sequence"/>
</dbReference>
<dbReference type="AlphaFoldDB" id="A0A443LK87"/>
<dbReference type="GO" id="GO:0016772">
    <property type="term" value="F:transferase activity, transferring phosphorus-containing groups"/>
    <property type="evidence" value="ECO:0007669"/>
    <property type="project" value="InterPro"/>
</dbReference>
<evidence type="ECO:0000256" key="1">
    <source>
        <dbReference type="ARBA" id="ARBA00007583"/>
    </source>
</evidence>
<gene>
    <name evidence="6" type="ORF">EO246_00405</name>
</gene>
<keyword evidence="3" id="KW-0270">Exopolysaccharide synthesis</keyword>
<dbReference type="GO" id="GO:0000271">
    <property type="term" value="P:polysaccharide biosynthetic process"/>
    <property type="evidence" value="ECO:0007669"/>
    <property type="project" value="UniProtKB-KW"/>
</dbReference>
<dbReference type="InterPro" id="IPR021520">
    <property type="entry name" value="Stealth_CR2"/>
</dbReference>
<feature type="domain" description="Stealth protein CR2 conserved region 2" evidence="4">
    <location>
        <begin position="38"/>
        <end position="138"/>
    </location>
</feature>
<name>A0A443LK87_9LACT</name>
<organism evidence="6 7">
    <name type="scientific">Lactococcus lactis</name>
    <dbReference type="NCBI Taxonomy" id="1358"/>
    <lineage>
        <taxon>Bacteria</taxon>
        <taxon>Bacillati</taxon>
        <taxon>Bacillota</taxon>
        <taxon>Bacilli</taxon>
        <taxon>Lactobacillales</taxon>
        <taxon>Streptococcaceae</taxon>
        <taxon>Lactococcus</taxon>
    </lineage>
</organism>
<feature type="domain" description="Stealth protein CR1 conserved region 1" evidence="5">
    <location>
        <begin position="4"/>
        <end position="26"/>
    </location>
</feature>
<dbReference type="PANTHER" id="PTHR24045">
    <property type="match status" value="1"/>
</dbReference>
<reference evidence="6 7" key="1">
    <citation type="submission" date="2019-01" db="EMBL/GenBank/DDBJ databases">
        <title>Whole genome sequence of Lactococcus lactis isolated from cow milk.</title>
        <authorList>
            <person name="Sundararaman A."/>
            <person name="Tamang J.-P."/>
            <person name="Halami P."/>
        </authorList>
    </citation>
    <scope>NUCLEOTIDE SEQUENCE [LARGE SCALE GENOMIC DNA]</scope>
    <source>
        <strain evidence="6 7">C2D</strain>
    </source>
</reference>
<dbReference type="RefSeq" id="WP_128267435.1">
    <property type="nucleotide sequence ID" value="NZ_JACCJA010000002.1"/>
</dbReference>
<dbReference type="InterPro" id="IPR031358">
    <property type="entry name" value="Stealth_CR1"/>
</dbReference>
<dbReference type="InterPro" id="IPR047141">
    <property type="entry name" value="Stealth"/>
</dbReference>
<dbReference type="PANTHER" id="PTHR24045:SF0">
    <property type="entry name" value="N-ACETYLGLUCOSAMINE-1-PHOSPHOTRANSFERASE SUBUNITS ALPHA_BETA"/>
    <property type="match status" value="1"/>
</dbReference>
<accession>A0A443LK87</accession>